<feature type="signal peptide" evidence="2">
    <location>
        <begin position="1"/>
        <end position="28"/>
    </location>
</feature>
<feature type="compositionally biased region" description="Polar residues" evidence="1">
    <location>
        <begin position="30"/>
        <end position="45"/>
    </location>
</feature>
<reference evidence="3 4" key="1">
    <citation type="submission" date="2019-02" db="EMBL/GenBank/DDBJ databases">
        <title>Deep-cultivation of Planctomycetes and their phenomic and genomic characterization uncovers novel biology.</title>
        <authorList>
            <person name="Wiegand S."/>
            <person name="Jogler M."/>
            <person name="Boedeker C."/>
            <person name="Pinto D."/>
            <person name="Vollmers J."/>
            <person name="Rivas-Marin E."/>
            <person name="Kohn T."/>
            <person name="Peeters S.H."/>
            <person name="Heuer A."/>
            <person name="Rast P."/>
            <person name="Oberbeckmann S."/>
            <person name="Bunk B."/>
            <person name="Jeske O."/>
            <person name="Meyerdierks A."/>
            <person name="Storesund J.E."/>
            <person name="Kallscheuer N."/>
            <person name="Luecker S."/>
            <person name="Lage O.M."/>
            <person name="Pohl T."/>
            <person name="Merkel B.J."/>
            <person name="Hornburger P."/>
            <person name="Mueller R.-W."/>
            <person name="Bruemmer F."/>
            <person name="Labrenz M."/>
            <person name="Spormann A.M."/>
            <person name="Op den Camp H."/>
            <person name="Overmann J."/>
            <person name="Amann R."/>
            <person name="Jetten M.S.M."/>
            <person name="Mascher T."/>
            <person name="Medema M.H."/>
            <person name="Devos D.P."/>
            <person name="Kaster A.-K."/>
            <person name="Ovreas L."/>
            <person name="Rohde M."/>
            <person name="Galperin M.Y."/>
            <person name="Jogler C."/>
        </authorList>
    </citation>
    <scope>NUCLEOTIDE SEQUENCE [LARGE SCALE GENOMIC DNA]</scope>
    <source>
        <strain evidence="3 4">Pla85_3_4</strain>
    </source>
</reference>
<keyword evidence="3" id="KW-0378">Hydrolase</keyword>
<dbReference type="PANTHER" id="PTHR37835:SF1">
    <property type="entry name" value="ALPHA-CLOSTRIPAIN"/>
    <property type="match status" value="1"/>
</dbReference>
<organism evidence="3 4">
    <name type="scientific">Lignipirellula cremea</name>
    <dbReference type="NCBI Taxonomy" id="2528010"/>
    <lineage>
        <taxon>Bacteria</taxon>
        <taxon>Pseudomonadati</taxon>
        <taxon>Planctomycetota</taxon>
        <taxon>Planctomycetia</taxon>
        <taxon>Pirellulales</taxon>
        <taxon>Pirellulaceae</taxon>
        <taxon>Lignipirellula</taxon>
    </lineage>
</organism>
<evidence type="ECO:0000256" key="2">
    <source>
        <dbReference type="SAM" id="SignalP"/>
    </source>
</evidence>
<feature type="region of interest" description="Disordered" evidence="1">
    <location>
        <begin position="145"/>
        <end position="192"/>
    </location>
</feature>
<dbReference type="EC" id="3.4.22.8" evidence="3"/>
<gene>
    <name evidence="3" type="primary">cloSI</name>
    <name evidence="3" type="ORF">Pla8534_36890</name>
</gene>
<keyword evidence="4" id="KW-1185">Reference proteome</keyword>
<evidence type="ECO:0000313" key="3">
    <source>
        <dbReference type="EMBL" id="QDU95870.1"/>
    </source>
</evidence>
<dbReference type="Proteomes" id="UP000317648">
    <property type="component" value="Chromosome"/>
</dbReference>
<name>A0A518DVK7_9BACT</name>
<dbReference type="Gene3D" id="3.40.50.11970">
    <property type="match status" value="1"/>
</dbReference>
<protein>
    <submittedName>
        <fullName evidence="3">Clostripain</fullName>
        <ecNumber evidence="3">3.4.22.8</ecNumber>
    </submittedName>
</protein>
<dbReference type="Pfam" id="PF03415">
    <property type="entry name" value="Peptidase_C11"/>
    <property type="match status" value="1"/>
</dbReference>
<dbReference type="AlphaFoldDB" id="A0A518DVK7"/>
<dbReference type="OrthoDB" id="253958at2"/>
<feature type="region of interest" description="Disordered" evidence="1">
    <location>
        <begin position="30"/>
        <end position="74"/>
    </location>
</feature>
<dbReference type="InterPro" id="IPR005077">
    <property type="entry name" value="Peptidase_C11"/>
</dbReference>
<feature type="compositionally biased region" description="Polar residues" evidence="1">
    <location>
        <begin position="163"/>
        <end position="180"/>
    </location>
</feature>
<feature type="chain" id="PRO_5021731861" evidence="2">
    <location>
        <begin position="29"/>
        <end position="992"/>
    </location>
</feature>
<keyword evidence="2" id="KW-0732">Signal</keyword>
<sequence precursor="true">MHQNFQQLRLRGALLLLGCCLCALTSSADGQTGPNRINEQPTGESHGNDEQPQGRPLEDPAEKAPPGKQSTDPFVGVFEGEAIRLEIRSDGKSYQGLLRFKGQAYPLTADSDGERRLKGEFLVDKTRFPFTAELARNLTSMKIDSDGSEYSAERTNEEPSVPPVSSNGTAGANGGEQVNTAEHAGPAPVQNGPPLRLIDWKKALANLGPADEDPDREWTLIIYFDADNNLEKEALKDMEEIEAWLPESGIDVITLIDRSDRYDQSHDDWTEARMFHMQRDTNLSVLASPVIADLGEVNMSDPEVLEAFVAAALRKYPARRHAVVLWDHGDGWSGLLSDDQAPGADANGNMLNLPDTAGALRNALRQADVPRLDLLGFDMCLMGQLETAVEFAGTADYLISSAAVAPGEGWPYRQILPLFVKGTLGSRRIAVEIVGAYGQQYASTDVATLAALDLAEIEPVITALDAFLAKIQPELAEHWPAIGRSLFFAEAYSDRLNHHRGKKAVASVDMLDLLKRLEHHLPACDCREEFAAAVRAMDRFVLNEFVSKARRLSNGVALYAPVTAAIYNEDYAGLAFARKCSWPAFLKALYQQHESGLTEPVIREAQLTDQNGQPLEKFSPLAGHGMKTVVEGHNLLWTTVTIVQPAADGGLLSLSRSFVVDSNYRKRQQESPAAKIDLVMPVYPDGRDEAFMRYQGVRAVINSGDKIFYCTVDGSDISHPERLRIPILYAEPDHGSLVGEMYFSRRTWGRYPQVLIRRKQGDGRFIAQQVTPTDDAEITFLFEGFSKEDAPVLRKASTCRWDAGMRLAFQPLPPGKYGALFQVESIAGLSTSKIAPFELTPDPEVEQRLAGTMTFDPNKLLGNWRAIDMARLQAGGEVAFLDHEWRIFLHPDEKLRKAGIPACRETTAEGSRPCSLFVDRLVHPVLRLAQYGEGDYFRLLSFTYHEQGELATMTVYDLETGSSTTFIRDEEPKAESPSPFQKKTVPVNRLQP</sequence>
<dbReference type="PANTHER" id="PTHR37835">
    <property type="entry name" value="ALPHA-CLOSTRIPAIN"/>
    <property type="match status" value="1"/>
</dbReference>
<dbReference type="EMBL" id="CP036433">
    <property type="protein sequence ID" value="QDU95870.1"/>
    <property type="molecule type" value="Genomic_DNA"/>
</dbReference>
<proteinExistence type="predicted"/>
<feature type="region of interest" description="Disordered" evidence="1">
    <location>
        <begin position="969"/>
        <end position="992"/>
    </location>
</feature>
<dbReference type="RefSeq" id="WP_145054558.1">
    <property type="nucleotide sequence ID" value="NZ_CP036433.1"/>
</dbReference>
<evidence type="ECO:0000313" key="4">
    <source>
        <dbReference type="Proteomes" id="UP000317648"/>
    </source>
</evidence>
<dbReference type="KEGG" id="lcre:Pla8534_36890"/>
<dbReference type="GO" id="GO:0004197">
    <property type="term" value="F:cysteine-type endopeptidase activity"/>
    <property type="evidence" value="ECO:0007669"/>
    <property type="project" value="UniProtKB-EC"/>
</dbReference>
<evidence type="ECO:0000256" key="1">
    <source>
        <dbReference type="SAM" id="MobiDB-lite"/>
    </source>
</evidence>
<accession>A0A518DVK7</accession>